<protein>
    <submittedName>
        <fullName evidence="3">Acyl-CoA thioesterase</fullName>
    </submittedName>
</protein>
<dbReference type="PANTHER" id="PTHR31793">
    <property type="entry name" value="4-HYDROXYBENZOYL-COA THIOESTERASE FAMILY MEMBER"/>
    <property type="match status" value="1"/>
</dbReference>
<keyword evidence="2" id="KW-0378">Hydrolase</keyword>
<comment type="similarity">
    <text evidence="1">Belongs to the 4-hydroxybenzoyl-CoA thioesterase family.</text>
</comment>
<proteinExistence type="inferred from homology"/>
<dbReference type="Proteomes" id="UP001321018">
    <property type="component" value="Unassembled WGS sequence"/>
</dbReference>
<comment type="caution">
    <text evidence="3">The sequence shown here is derived from an EMBL/GenBank/DDBJ whole genome shotgun (WGS) entry which is preliminary data.</text>
</comment>
<name>A0AAP2YVB6_9EURY</name>
<dbReference type="AlphaFoldDB" id="A0AAP2YVB6"/>
<sequence length="138" mass="15476">MDSDIDNAFTVDVHVRYSDLDTYNHVNNAVYATYLEEARIAYIDEVLDVDVNDFTFVVASLELSFERPVEMTDTLSVALETTNLGRSSATMVYELRDAGERVATGETTLVYVDPDEKRPAELPSPIRESIVAFEGLEE</sequence>
<accession>A0AAP2YVB6</accession>
<dbReference type="Pfam" id="PF13279">
    <property type="entry name" value="4HBT_2"/>
    <property type="match status" value="1"/>
</dbReference>
<dbReference type="SUPFAM" id="SSF54637">
    <property type="entry name" value="Thioesterase/thiol ester dehydrase-isomerase"/>
    <property type="match status" value="1"/>
</dbReference>
<dbReference type="EMBL" id="JAOPKA010000001">
    <property type="protein sequence ID" value="MCU4740025.1"/>
    <property type="molecule type" value="Genomic_DNA"/>
</dbReference>
<dbReference type="CDD" id="cd00586">
    <property type="entry name" value="4HBT"/>
    <property type="match status" value="1"/>
</dbReference>
<evidence type="ECO:0000256" key="1">
    <source>
        <dbReference type="ARBA" id="ARBA00005953"/>
    </source>
</evidence>
<dbReference type="GO" id="GO:0047617">
    <property type="term" value="F:fatty acyl-CoA hydrolase activity"/>
    <property type="evidence" value="ECO:0007669"/>
    <property type="project" value="TreeGrafter"/>
</dbReference>
<dbReference type="PANTHER" id="PTHR31793:SF27">
    <property type="entry name" value="NOVEL THIOESTERASE SUPERFAMILY DOMAIN AND SAPOSIN A-TYPE DOMAIN CONTAINING PROTEIN (0610012H03RIK)"/>
    <property type="match status" value="1"/>
</dbReference>
<gene>
    <name evidence="3" type="ORF">OB960_01235</name>
</gene>
<organism evidence="3 4">
    <name type="scientific">Natronoglomus mannanivorans</name>
    <dbReference type="NCBI Taxonomy" id="2979990"/>
    <lineage>
        <taxon>Archaea</taxon>
        <taxon>Methanobacteriati</taxon>
        <taxon>Methanobacteriota</taxon>
        <taxon>Stenosarchaea group</taxon>
        <taxon>Halobacteria</taxon>
        <taxon>Halobacteriales</taxon>
        <taxon>Natrialbaceae</taxon>
        <taxon>Natronoglomus</taxon>
    </lineage>
</organism>
<reference evidence="3" key="1">
    <citation type="submission" date="2022-09" db="EMBL/GenBank/DDBJ databases">
        <title>Enrichment on poylsaccharides allowed isolation of novel metabolic and taxonomic groups of Haloarchaea.</title>
        <authorList>
            <person name="Sorokin D.Y."/>
            <person name="Elcheninov A.G."/>
            <person name="Khizhniak T.V."/>
            <person name="Kolganova T.V."/>
            <person name="Kublanov I.V."/>
        </authorList>
    </citation>
    <scope>NUCLEOTIDE SEQUENCE</scope>
    <source>
        <strain evidence="3">AArc-xg1-1</strain>
    </source>
</reference>
<evidence type="ECO:0000256" key="2">
    <source>
        <dbReference type="ARBA" id="ARBA00022801"/>
    </source>
</evidence>
<dbReference type="InterPro" id="IPR029069">
    <property type="entry name" value="HotDog_dom_sf"/>
</dbReference>
<evidence type="ECO:0000313" key="4">
    <source>
        <dbReference type="Proteomes" id="UP001321018"/>
    </source>
</evidence>
<dbReference type="RefSeq" id="WP_338001881.1">
    <property type="nucleotide sequence ID" value="NZ_JAOPKA010000001.1"/>
</dbReference>
<dbReference type="Gene3D" id="3.10.129.10">
    <property type="entry name" value="Hotdog Thioesterase"/>
    <property type="match status" value="1"/>
</dbReference>
<dbReference type="InterPro" id="IPR050563">
    <property type="entry name" value="4-hydroxybenzoyl-CoA_TE"/>
</dbReference>
<evidence type="ECO:0000313" key="3">
    <source>
        <dbReference type="EMBL" id="MCU4740025.1"/>
    </source>
</evidence>